<gene>
    <name evidence="1" type="ORF">BdWA1_000725</name>
</gene>
<proteinExistence type="predicted"/>
<protein>
    <submittedName>
        <fullName evidence="1">Uncharacterized protein</fullName>
    </submittedName>
</protein>
<comment type="caution">
    <text evidence="1">The sequence shown here is derived from an EMBL/GenBank/DDBJ whole genome shotgun (WGS) entry which is preliminary data.</text>
</comment>
<dbReference type="Proteomes" id="UP001214638">
    <property type="component" value="Unassembled WGS sequence"/>
</dbReference>
<sequence>MDNPGMNMTDTEAEIRSRGLCLQGDDLPNVSSLKFSYRQAWVIGKQGCLGVRRRFWDPLLFAGTWYFICDGTDPDNFLCLYASSKGNDHRQKYTIGLWELVQGYWAANKNRIIYTPHKAPSKLLVLEGFSTEFYHAMLKCVYEGMVQIQLVRHRLGQLHASNSIMPSKLNYRNPLHMRDLSADGNSLSQDESTPTDPGYSVEFVV</sequence>
<reference evidence="1" key="1">
    <citation type="journal article" date="2023" name="Nat. Microbiol.">
        <title>Babesia duncani multi-omics identifies virulence factors and drug targets.</title>
        <authorList>
            <person name="Singh P."/>
            <person name="Lonardi S."/>
            <person name="Liang Q."/>
            <person name="Vydyam P."/>
            <person name="Khabirova E."/>
            <person name="Fang T."/>
            <person name="Gihaz S."/>
            <person name="Thekkiniath J."/>
            <person name="Munshi M."/>
            <person name="Abel S."/>
            <person name="Ciampossin L."/>
            <person name="Batugedara G."/>
            <person name="Gupta M."/>
            <person name="Lu X.M."/>
            <person name="Lenz T."/>
            <person name="Chakravarty S."/>
            <person name="Cornillot E."/>
            <person name="Hu Y."/>
            <person name="Ma W."/>
            <person name="Gonzalez L.M."/>
            <person name="Sanchez S."/>
            <person name="Estrada K."/>
            <person name="Sanchez-Flores A."/>
            <person name="Montero E."/>
            <person name="Harb O.S."/>
            <person name="Le Roch K.G."/>
            <person name="Mamoun C.B."/>
        </authorList>
    </citation>
    <scope>NUCLEOTIDE SEQUENCE</scope>
    <source>
        <strain evidence="1">WA1</strain>
    </source>
</reference>
<dbReference type="RefSeq" id="XP_067804564.1">
    <property type="nucleotide sequence ID" value="XM_067945773.1"/>
</dbReference>
<name>A0AAD9PMT8_9APIC</name>
<organism evidence="1 2">
    <name type="scientific">Babesia duncani</name>
    <dbReference type="NCBI Taxonomy" id="323732"/>
    <lineage>
        <taxon>Eukaryota</taxon>
        <taxon>Sar</taxon>
        <taxon>Alveolata</taxon>
        <taxon>Apicomplexa</taxon>
        <taxon>Aconoidasida</taxon>
        <taxon>Piroplasmida</taxon>
        <taxon>Babesiidae</taxon>
        <taxon>Babesia</taxon>
    </lineage>
</organism>
<evidence type="ECO:0000313" key="2">
    <source>
        <dbReference type="Proteomes" id="UP001214638"/>
    </source>
</evidence>
<dbReference type="EMBL" id="JALLKP010000001">
    <property type="protein sequence ID" value="KAK2197722.1"/>
    <property type="molecule type" value="Genomic_DNA"/>
</dbReference>
<evidence type="ECO:0000313" key="1">
    <source>
        <dbReference type="EMBL" id="KAK2197722.1"/>
    </source>
</evidence>
<dbReference type="KEGG" id="bdw:94335023"/>
<dbReference type="GeneID" id="94335023"/>
<keyword evidence="2" id="KW-1185">Reference proteome</keyword>
<accession>A0AAD9PMT8</accession>
<dbReference type="AlphaFoldDB" id="A0AAD9PMT8"/>